<protein>
    <submittedName>
        <fullName evidence="4">Class I SAM-dependent methyltransferase</fullName>
    </submittedName>
</protein>
<keyword evidence="1" id="KW-0808">Transferase</keyword>
<gene>
    <name evidence="4" type="ORF">INF35_01575</name>
</gene>
<keyword evidence="4" id="KW-0489">Methyltransferase</keyword>
<dbReference type="PANTHER" id="PTHR43861">
    <property type="entry name" value="TRANS-ACONITATE 2-METHYLTRANSFERASE-RELATED"/>
    <property type="match status" value="1"/>
</dbReference>
<keyword evidence="5" id="KW-1185">Reference proteome</keyword>
<evidence type="ECO:0000313" key="5">
    <source>
        <dbReference type="Proteomes" id="UP000768567"/>
    </source>
</evidence>
<dbReference type="Proteomes" id="UP000768567">
    <property type="component" value="Unassembled WGS sequence"/>
</dbReference>
<feature type="compositionally biased region" description="Basic residues" evidence="2">
    <location>
        <begin position="271"/>
        <end position="281"/>
    </location>
</feature>
<dbReference type="Gene3D" id="2.20.25.110">
    <property type="entry name" value="S-adenosyl-L-methionine-dependent methyltransferases"/>
    <property type="match status" value="1"/>
</dbReference>
<organism evidence="4 5">
    <name type="scientific">Gemmiger gallinarum</name>
    <dbReference type="NCBI Taxonomy" id="2779354"/>
    <lineage>
        <taxon>Bacteria</taxon>
        <taxon>Bacillati</taxon>
        <taxon>Bacillota</taxon>
        <taxon>Clostridia</taxon>
        <taxon>Eubacteriales</taxon>
        <taxon>Gemmiger</taxon>
    </lineage>
</organism>
<evidence type="ECO:0000259" key="3">
    <source>
        <dbReference type="Pfam" id="PF13649"/>
    </source>
</evidence>
<feature type="domain" description="Methyltransferase" evidence="3">
    <location>
        <begin position="43"/>
        <end position="131"/>
    </location>
</feature>
<dbReference type="CDD" id="cd02440">
    <property type="entry name" value="AdoMet_MTases"/>
    <property type="match status" value="1"/>
</dbReference>
<dbReference type="EMBL" id="JADCKC010000001">
    <property type="protein sequence ID" value="MBE5036484.1"/>
    <property type="molecule type" value="Genomic_DNA"/>
</dbReference>
<evidence type="ECO:0000256" key="2">
    <source>
        <dbReference type="SAM" id="MobiDB-lite"/>
    </source>
</evidence>
<dbReference type="SUPFAM" id="SSF53335">
    <property type="entry name" value="S-adenosyl-L-methionine-dependent methyltransferases"/>
    <property type="match status" value="1"/>
</dbReference>
<reference evidence="4 5" key="1">
    <citation type="submission" date="2020-10" db="EMBL/GenBank/DDBJ databases">
        <title>ChiBAC.</title>
        <authorList>
            <person name="Zenner C."/>
            <person name="Hitch T.C.A."/>
            <person name="Clavel T."/>
        </authorList>
    </citation>
    <scope>NUCLEOTIDE SEQUENCE [LARGE SCALE GENOMIC DNA]</scope>
    <source>
        <strain evidence="4 5">DSM 109015</strain>
    </source>
</reference>
<dbReference type="GO" id="GO:0008168">
    <property type="term" value="F:methyltransferase activity"/>
    <property type="evidence" value="ECO:0007669"/>
    <property type="project" value="UniProtKB-KW"/>
</dbReference>
<dbReference type="Pfam" id="PF13649">
    <property type="entry name" value="Methyltransf_25"/>
    <property type="match status" value="1"/>
</dbReference>
<evidence type="ECO:0000313" key="4">
    <source>
        <dbReference type="EMBL" id="MBE5036484.1"/>
    </source>
</evidence>
<dbReference type="InterPro" id="IPR041698">
    <property type="entry name" value="Methyltransf_25"/>
</dbReference>
<feature type="region of interest" description="Disordered" evidence="2">
    <location>
        <begin position="252"/>
        <end position="281"/>
    </location>
</feature>
<dbReference type="Gene3D" id="3.40.50.150">
    <property type="entry name" value="Vaccinia Virus protein VP39"/>
    <property type="match status" value="1"/>
</dbReference>
<sequence>MSAYGEFAYFYDEFNGEADYQALFEYVHGRLCANGVQDGILADLGCGTGDLTLMLSQAGYDMIGVDGSPEMLSVLREKADELGINNRLLLLCQDITEMELYGTIRGAVSTFDTFNHIGPAERFEKAVRQTAFFMEKDGVFIFDLNTPYKHEQVLGDREYTIDAPDARCEWYNHYDPAAGCVDIRLAITDLPSGEVVHEEFREYTYPLDYVTQVLDRYGFTLQTVVDGETFEKLRPDSQRWIFTAVKRYTQEENNDNGTEAAGGRKPDSRHFEKRRSGLLRR</sequence>
<dbReference type="GO" id="GO:0032259">
    <property type="term" value="P:methylation"/>
    <property type="evidence" value="ECO:0007669"/>
    <property type="project" value="UniProtKB-KW"/>
</dbReference>
<dbReference type="InterPro" id="IPR029063">
    <property type="entry name" value="SAM-dependent_MTases_sf"/>
</dbReference>
<accession>A0ABR9R025</accession>
<proteinExistence type="predicted"/>
<dbReference type="RefSeq" id="WP_193499793.1">
    <property type="nucleotide sequence ID" value="NZ_JADCKC010000001.1"/>
</dbReference>
<comment type="caution">
    <text evidence="4">The sequence shown here is derived from an EMBL/GenBank/DDBJ whole genome shotgun (WGS) entry which is preliminary data.</text>
</comment>
<name>A0ABR9R025_9FIRM</name>
<evidence type="ECO:0000256" key="1">
    <source>
        <dbReference type="ARBA" id="ARBA00022679"/>
    </source>
</evidence>